<dbReference type="Proteomes" id="UP001165121">
    <property type="component" value="Unassembled WGS sequence"/>
</dbReference>
<organism evidence="2 3">
    <name type="scientific">Phytophthora fragariaefolia</name>
    <dbReference type="NCBI Taxonomy" id="1490495"/>
    <lineage>
        <taxon>Eukaryota</taxon>
        <taxon>Sar</taxon>
        <taxon>Stramenopiles</taxon>
        <taxon>Oomycota</taxon>
        <taxon>Peronosporomycetes</taxon>
        <taxon>Peronosporales</taxon>
        <taxon>Peronosporaceae</taxon>
        <taxon>Phytophthora</taxon>
    </lineage>
</organism>
<gene>
    <name evidence="2" type="ORF">Pfra01_001383600</name>
</gene>
<dbReference type="AlphaFoldDB" id="A0A9W7CUG2"/>
<evidence type="ECO:0000256" key="1">
    <source>
        <dbReference type="SAM" id="MobiDB-lite"/>
    </source>
</evidence>
<protein>
    <submittedName>
        <fullName evidence="2">Unnamed protein product</fullName>
    </submittedName>
</protein>
<name>A0A9W7CUG2_9STRA</name>
<evidence type="ECO:0000313" key="2">
    <source>
        <dbReference type="EMBL" id="GMF42375.1"/>
    </source>
</evidence>
<proteinExistence type="predicted"/>
<keyword evidence="3" id="KW-1185">Reference proteome</keyword>
<evidence type="ECO:0000313" key="3">
    <source>
        <dbReference type="Proteomes" id="UP001165121"/>
    </source>
</evidence>
<accession>A0A9W7CUG2</accession>
<dbReference type="EMBL" id="BSXT01001435">
    <property type="protein sequence ID" value="GMF42375.1"/>
    <property type="molecule type" value="Genomic_DNA"/>
</dbReference>
<reference evidence="2" key="1">
    <citation type="submission" date="2023-04" db="EMBL/GenBank/DDBJ databases">
        <title>Phytophthora fragariaefolia NBRC 109709.</title>
        <authorList>
            <person name="Ichikawa N."/>
            <person name="Sato H."/>
            <person name="Tonouchi N."/>
        </authorList>
    </citation>
    <scope>NUCLEOTIDE SEQUENCE</scope>
    <source>
        <strain evidence="2">NBRC 109709</strain>
    </source>
</reference>
<feature type="region of interest" description="Disordered" evidence="1">
    <location>
        <begin position="46"/>
        <end position="71"/>
    </location>
</feature>
<sequence>MVHFDTNVRDTNWNAYTKLNRHDDILKKYSEHSNLDERIKIDQNGLKLRRQASASQRPSKKSTPSVPFRFPPGGRYRWLLLSPVDFRYVQPFLVNSRQI</sequence>
<feature type="compositionally biased region" description="Polar residues" evidence="1">
    <location>
        <begin position="52"/>
        <end position="65"/>
    </location>
</feature>
<comment type="caution">
    <text evidence="2">The sequence shown here is derived from an EMBL/GenBank/DDBJ whole genome shotgun (WGS) entry which is preliminary data.</text>
</comment>